<feature type="domain" description="Methyltransferase type 11" evidence="5">
    <location>
        <begin position="55"/>
        <end position="144"/>
    </location>
</feature>
<dbReference type="CDD" id="cd02440">
    <property type="entry name" value="AdoMet_MTases"/>
    <property type="match status" value="1"/>
</dbReference>
<dbReference type="Gene3D" id="3.40.50.150">
    <property type="entry name" value="Vaccinia Virus protein VP39"/>
    <property type="match status" value="1"/>
</dbReference>
<dbReference type="InterPro" id="IPR001173">
    <property type="entry name" value="Glyco_trans_2-like"/>
</dbReference>
<proteinExistence type="inferred from homology"/>
<dbReference type="InterPro" id="IPR029063">
    <property type="entry name" value="SAM-dependent_MTases_sf"/>
</dbReference>
<name>A0A1A3PCG6_MYCAS</name>
<dbReference type="InterPro" id="IPR039528">
    <property type="entry name" value="DPM1-like"/>
</dbReference>
<evidence type="ECO:0000256" key="3">
    <source>
        <dbReference type="ARBA" id="ARBA00022679"/>
    </source>
</evidence>
<organism evidence="6 7">
    <name type="scientific">Mycobacterium asiaticum</name>
    <dbReference type="NCBI Taxonomy" id="1790"/>
    <lineage>
        <taxon>Bacteria</taxon>
        <taxon>Bacillati</taxon>
        <taxon>Actinomycetota</taxon>
        <taxon>Actinomycetes</taxon>
        <taxon>Mycobacteriales</taxon>
        <taxon>Mycobacteriaceae</taxon>
        <taxon>Mycobacterium</taxon>
    </lineage>
</organism>
<dbReference type="Pfam" id="PF08241">
    <property type="entry name" value="Methyltransf_11"/>
    <property type="match status" value="1"/>
</dbReference>
<dbReference type="InterPro" id="IPR013216">
    <property type="entry name" value="Methyltransf_11"/>
</dbReference>
<dbReference type="PANTHER" id="PTHR43398">
    <property type="entry name" value="DOLICHOL-PHOSPHATE MANNOSYLTRANSFERASE SUBUNIT 1"/>
    <property type="match status" value="1"/>
</dbReference>
<dbReference type="SUPFAM" id="SSF53335">
    <property type="entry name" value="S-adenosyl-L-methionine-dependent methyltransferases"/>
    <property type="match status" value="1"/>
</dbReference>
<feature type="domain" description="Glycosyltransferase 2-like" evidence="4">
    <location>
        <begin position="241"/>
        <end position="406"/>
    </location>
</feature>
<dbReference type="GO" id="GO:0008757">
    <property type="term" value="F:S-adenosylmethionine-dependent methyltransferase activity"/>
    <property type="evidence" value="ECO:0007669"/>
    <property type="project" value="InterPro"/>
</dbReference>
<protein>
    <submittedName>
        <fullName evidence="6">Glycosyl transferase</fullName>
    </submittedName>
</protein>
<gene>
    <name evidence="6" type="ORF">A5634_14875</name>
</gene>
<evidence type="ECO:0000313" key="7">
    <source>
        <dbReference type="Proteomes" id="UP000093928"/>
    </source>
</evidence>
<comment type="similarity">
    <text evidence="1">Belongs to the glycosyltransferase 2 family.</text>
</comment>
<evidence type="ECO:0000259" key="4">
    <source>
        <dbReference type="Pfam" id="PF00535"/>
    </source>
</evidence>
<comment type="caution">
    <text evidence="6">The sequence shown here is derived from an EMBL/GenBank/DDBJ whole genome shotgun (WGS) entry which is preliminary data.</text>
</comment>
<evidence type="ECO:0000256" key="2">
    <source>
        <dbReference type="ARBA" id="ARBA00022676"/>
    </source>
</evidence>
<evidence type="ECO:0000259" key="5">
    <source>
        <dbReference type="Pfam" id="PF08241"/>
    </source>
</evidence>
<dbReference type="GO" id="GO:0004582">
    <property type="term" value="F:dolichyl-phosphate beta-D-mannosyltransferase activity"/>
    <property type="evidence" value="ECO:0007669"/>
    <property type="project" value="InterPro"/>
</dbReference>
<reference evidence="6 7" key="1">
    <citation type="submission" date="2016-06" db="EMBL/GenBank/DDBJ databases">
        <authorList>
            <person name="Kjaerup R.B."/>
            <person name="Dalgaard T.S."/>
            <person name="Juul-Madsen H.R."/>
        </authorList>
    </citation>
    <scope>NUCLEOTIDE SEQUENCE [LARGE SCALE GENOMIC DNA]</scope>
    <source>
        <strain evidence="6 7">1165133.8</strain>
    </source>
</reference>
<keyword evidence="2" id="KW-0328">Glycosyltransferase</keyword>
<accession>A0A1A3PCG6</accession>
<dbReference type="InterPro" id="IPR029044">
    <property type="entry name" value="Nucleotide-diphossugar_trans"/>
</dbReference>
<dbReference type="Pfam" id="PF00535">
    <property type="entry name" value="Glycos_transf_2"/>
    <property type="match status" value="1"/>
</dbReference>
<dbReference type="EMBL" id="LZLS01000015">
    <property type="protein sequence ID" value="OBK30989.1"/>
    <property type="molecule type" value="Genomic_DNA"/>
</dbReference>
<dbReference type="RefSeq" id="WP_065142436.1">
    <property type="nucleotide sequence ID" value="NZ_LZLS01000015.1"/>
</dbReference>
<keyword evidence="3 6" id="KW-0808">Transferase</keyword>
<dbReference type="AlphaFoldDB" id="A0A1A3PCG6"/>
<evidence type="ECO:0000313" key="6">
    <source>
        <dbReference type="EMBL" id="OBK30989.1"/>
    </source>
</evidence>
<evidence type="ECO:0000256" key="1">
    <source>
        <dbReference type="ARBA" id="ARBA00006739"/>
    </source>
</evidence>
<dbReference type="OrthoDB" id="9802632at2"/>
<sequence>MGASRKNHTLAAGGNNLQQLYRQRFGHNLEARSALWSVLVRDFFQGWIKRSDTVVDLGCGYGEFLNHIKAARRIGIDLNPDSGKLLEEGIEFHQCRAEDLGVLEDESVDVVFTSNVLEHLENKTAVDRAIAEVRRVLKPGGHFIALGPNVRLVAGDYWDFWDHMVPISDRSLTELLGIHQFKVIDTYGRFLPYSTYSPLPQAPILVQLYLHSRLAWPLLGKQFLIRAQKPISSSDEDRLISVVIPVYNEGENIQICLRRLSETLADTPHELIVCYDFDEDSTLPAIEAMPDRPATVHLVRNSLGKGVANALVAGFAAARGDVIVTSMADLSDPPSVIPLMAAKIRDGGADVVSGSRYMPGGSQTGGPRLKTLMSRTAGLSLHYVGGLATHDATTNFRGYSRRFLREVAVESVRGFEVGLELTTKAHVLGYRVDEVPSSWEDRTAGASRFDLAGWLPAYLHWYGIAMRRPVMRLAGGGIAGFGALRALRKYRDGDLQFGRRRKGFGAR</sequence>
<dbReference type="PANTHER" id="PTHR43398:SF1">
    <property type="entry name" value="DOLICHOL-PHOSPHATE MANNOSYLTRANSFERASE SUBUNIT 1"/>
    <property type="match status" value="1"/>
</dbReference>
<dbReference type="Proteomes" id="UP000093928">
    <property type="component" value="Unassembled WGS sequence"/>
</dbReference>
<dbReference type="Gene3D" id="3.90.550.10">
    <property type="entry name" value="Spore Coat Polysaccharide Biosynthesis Protein SpsA, Chain A"/>
    <property type="match status" value="1"/>
</dbReference>
<dbReference type="SUPFAM" id="SSF53448">
    <property type="entry name" value="Nucleotide-diphospho-sugar transferases"/>
    <property type="match status" value="1"/>
</dbReference>